<reference evidence="2 3" key="1">
    <citation type="submission" date="2018-11" db="EMBL/GenBank/DDBJ databases">
        <title>Haplotype-resolved cattle genomes.</title>
        <authorList>
            <person name="Low W.Y."/>
            <person name="Tearle R."/>
            <person name="Bickhart D.M."/>
            <person name="Rosen B.D."/>
            <person name="Koren S."/>
            <person name="Rhie A."/>
            <person name="Hiendleder S."/>
            <person name="Phillippy A.M."/>
            <person name="Smith T.P.L."/>
            <person name="Williams J.L."/>
        </authorList>
    </citation>
    <scope>NUCLEOTIDE SEQUENCE [LARGE SCALE GENOMIC DNA]</scope>
</reference>
<dbReference type="GeneTree" id="ENSGT01000000215502"/>
<feature type="region of interest" description="Disordered" evidence="1">
    <location>
        <begin position="1"/>
        <end position="24"/>
    </location>
</feature>
<name>A0A4W2H7D6_BOBOX</name>
<dbReference type="Ensembl" id="ENSBIXT00005043602.1">
    <property type="protein sequence ID" value="ENSBIXP00005027027.1"/>
    <property type="gene ID" value="ENSBIXG00005007609.1"/>
</dbReference>
<proteinExistence type="predicted"/>
<accession>A0A4W2H7D6</accession>
<evidence type="ECO:0000256" key="1">
    <source>
        <dbReference type="SAM" id="MobiDB-lite"/>
    </source>
</evidence>
<dbReference type="AlphaFoldDB" id="A0A4W2H7D6"/>
<organism evidence="2 3">
    <name type="scientific">Bos indicus x Bos taurus</name>
    <name type="common">Hybrid cattle</name>
    <dbReference type="NCBI Taxonomy" id="30522"/>
    <lineage>
        <taxon>Eukaryota</taxon>
        <taxon>Metazoa</taxon>
        <taxon>Chordata</taxon>
        <taxon>Craniata</taxon>
        <taxon>Vertebrata</taxon>
        <taxon>Euteleostomi</taxon>
        <taxon>Mammalia</taxon>
        <taxon>Eutheria</taxon>
        <taxon>Laurasiatheria</taxon>
        <taxon>Artiodactyla</taxon>
        <taxon>Ruminantia</taxon>
        <taxon>Pecora</taxon>
        <taxon>Bovidae</taxon>
        <taxon>Bovinae</taxon>
        <taxon>Bos</taxon>
    </lineage>
</organism>
<reference evidence="2" key="2">
    <citation type="submission" date="2025-08" db="UniProtKB">
        <authorList>
            <consortium name="Ensembl"/>
        </authorList>
    </citation>
    <scope>IDENTIFICATION</scope>
</reference>
<evidence type="ECO:0000313" key="2">
    <source>
        <dbReference type="Ensembl" id="ENSBIXP00005027027.1"/>
    </source>
</evidence>
<protein>
    <submittedName>
        <fullName evidence="2">Uncharacterized protein</fullName>
    </submittedName>
</protein>
<dbReference type="Proteomes" id="UP000429181">
    <property type="component" value="Chromosome 14"/>
</dbReference>
<sequence length="79" mass="8629">MKTPFGKTPGQQSRADAGHAGLSASIVKKRTFHEKQLHGVSPPVSRPQWNSVCCGIQHRRTEGMASSPSGKEPFWARCL</sequence>
<evidence type="ECO:0000313" key="3">
    <source>
        <dbReference type="Proteomes" id="UP000429181"/>
    </source>
</evidence>